<organism evidence="5 6">
    <name type="scientific">Tuber borchii</name>
    <name type="common">White truffle</name>
    <dbReference type="NCBI Taxonomy" id="42251"/>
    <lineage>
        <taxon>Eukaryota</taxon>
        <taxon>Fungi</taxon>
        <taxon>Dikarya</taxon>
        <taxon>Ascomycota</taxon>
        <taxon>Pezizomycotina</taxon>
        <taxon>Pezizomycetes</taxon>
        <taxon>Pezizales</taxon>
        <taxon>Tuberaceae</taxon>
        <taxon>Tuber</taxon>
    </lineage>
</organism>
<dbReference type="GO" id="GO:0005737">
    <property type="term" value="C:cytoplasm"/>
    <property type="evidence" value="ECO:0007669"/>
    <property type="project" value="TreeGrafter"/>
</dbReference>
<dbReference type="Gene3D" id="3.10.20.90">
    <property type="entry name" value="Phosphatidylinositol 3-kinase Catalytic Subunit, Chain A, domain 1"/>
    <property type="match status" value="1"/>
</dbReference>
<evidence type="ECO:0000259" key="4">
    <source>
        <dbReference type="Pfam" id="PF16979"/>
    </source>
</evidence>
<keyword evidence="5" id="KW-0808">Transferase</keyword>
<feature type="region of interest" description="Disordered" evidence="2">
    <location>
        <begin position="484"/>
        <end position="535"/>
    </location>
</feature>
<dbReference type="InterPro" id="IPR011993">
    <property type="entry name" value="PH-like_dom_sf"/>
</dbReference>
<feature type="compositionally biased region" description="Low complexity" evidence="2">
    <location>
        <begin position="187"/>
        <end position="208"/>
    </location>
</feature>
<evidence type="ECO:0000256" key="1">
    <source>
        <dbReference type="ARBA" id="ARBA00009407"/>
    </source>
</evidence>
<accession>A0A2T7A1Q7</accession>
<feature type="region of interest" description="Disordered" evidence="2">
    <location>
        <begin position="77"/>
        <end position="97"/>
    </location>
</feature>
<dbReference type="Proteomes" id="UP000244722">
    <property type="component" value="Unassembled WGS sequence"/>
</dbReference>
<feature type="compositionally biased region" description="Pro residues" evidence="2">
    <location>
        <begin position="636"/>
        <end position="648"/>
    </location>
</feature>
<dbReference type="PANTHER" id="PTHR13335">
    <property type="entry name" value="TARGET OF RAPAMYCIN COMPLEX 2 SUBUNIT MAPKAP1"/>
    <property type="match status" value="1"/>
</dbReference>
<gene>
    <name evidence="5" type="ORF">B9Z19DRAFT_1190977</name>
</gene>
<dbReference type="InterPro" id="IPR031313">
    <property type="entry name" value="Sin1_PH_dom"/>
</dbReference>
<feature type="region of interest" description="Disordered" evidence="2">
    <location>
        <begin position="633"/>
        <end position="655"/>
    </location>
</feature>
<feature type="compositionally biased region" description="Low complexity" evidence="2">
    <location>
        <begin position="502"/>
        <end position="535"/>
    </location>
</feature>
<dbReference type="InterPro" id="IPR031567">
    <property type="entry name" value="CRIM_dom"/>
</dbReference>
<dbReference type="EMBL" id="NESQ01000042">
    <property type="protein sequence ID" value="PUU81668.1"/>
    <property type="molecule type" value="Genomic_DNA"/>
</dbReference>
<dbReference type="Pfam" id="PF16978">
    <property type="entry name" value="CRIM"/>
    <property type="match status" value="1"/>
</dbReference>
<evidence type="ECO:0000259" key="3">
    <source>
        <dbReference type="Pfam" id="PF16978"/>
    </source>
</evidence>
<dbReference type="PANTHER" id="PTHR13335:SF1">
    <property type="entry name" value="TARGET OF RAPAMYCIN COMPLEX 2 SUBUNIT MAPKAP1"/>
    <property type="match status" value="1"/>
</dbReference>
<sequence>MSLLQNQDFVLYRIRNRYLHCMRDGVGERLITVNPAALNVPAFKNAGWGCPSEIRRTYSPPIPVGASTEYFTARAPLSNRDAESSPVPSLQQHYQQQQVGGVDLGRSFMRPGLASHFSNGDIDTVDTGNTGNTGRLEEVKERVRREHHGDREDDSSDMSEESEDEEMGPAPPQKTQFDFAKKEIPQRPRSGSSPLRSGPRVPDSSAARSRVRRVRGGSHGDVDFNGKVHHPSNSLPKPLGGILPNGLMGASERLHAEITDKLHSSPNSSSLTHTSSFGDDDDDSDASSLDSDFTETADSDPTSAFSHKGGVPSSPGIFHALPPPIRPVSMVQPVSILTQLLKAKESEAANPMEDYQQFAGKGELAPITLKLYIPYSKSSSPFEVIIKRARKVQSGDTTVAEAIGFTLYKYIEDKKEPELREELCDINKWVLRMVDDGEPDEDFPPLERTQPITAYIAQSGRRGGRGGVAKLEGEFALVEATGEQYLENERATPNTSTSKQKATPATTNTTATQTSTVPTTEIIPPTPSTLLPTSSSTPVSTFPFIPPTLTATAPSKTLRIHISATSSFAHSIPLSVSTTTPLSTVLQQICQKKSLQPEHHILRITNAPTLAILPLTSPVSTLGAQTDLDLVRNPTLPLPPPPRPPPHTSPQAPELETYVPPEADYQRFTLYRKSTTPISFLTRHYERILAIDGEYLHIQSVRKTKSVHVSTIIGAKVCGRGGVGLKIFVWRGGGKESKFEFEASSAEVAEEVVGVVRRGVEGWGGGGGGRE</sequence>
<dbReference type="GO" id="GO:0038203">
    <property type="term" value="P:TORC2 signaling"/>
    <property type="evidence" value="ECO:0007669"/>
    <property type="project" value="TreeGrafter"/>
</dbReference>
<reference evidence="5 6" key="1">
    <citation type="submission" date="2017-04" db="EMBL/GenBank/DDBJ databases">
        <title>Draft genome sequence of Tuber borchii Vittad., a whitish edible truffle.</title>
        <authorList>
            <consortium name="DOE Joint Genome Institute"/>
            <person name="Murat C."/>
            <person name="Kuo A."/>
            <person name="Barry K.W."/>
            <person name="Clum A."/>
            <person name="Dockter R.B."/>
            <person name="Fauchery L."/>
            <person name="Iotti M."/>
            <person name="Kohler A."/>
            <person name="Labutti K."/>
            <person name="Lindquist E.A."/>
            <person name="Lipzen A."/>
            <person name="Ohm R.A."/>
            <person name="Wang M."/>
            <person name="Grigoriev I.V."/>
            <person name="Zambonelli A."/>
            <person name="Martin F.M."/>
        </authorList>
    </citation>
    <scope>NUCLEOTIDE SEQUENCE [LARGE SCALE GENOMIC DNA]</scope>
    <source>
        <strain evidence="5 6">Tbo3840</strain>
    </source>
</reference>
<dbReference type="STRING" id="42251.A0A2T7A1Q7"/>
<dbReference type="GO" id="GO:0005886">
    <property type="term" value="C:plasma membrane"/>
    <property type="evidence" value="ECO:0007669"/>
    <property type="project" value="TreeGrafter"/>
</dbReference>
<proteinExistence type="inferred from homology"/>
<dbReference type="AlphaFoldDB" id="A0A2T7A1Q7"/>
<feature type="compositionally biased region" description="Polar residues" evidence="2">
    <location>
        <begin position="491"/>
        <end position="501"/>
    </location>
</feature>
<dbReference type="OrthoDB" id="241990at2759"/>
<feature type="compositionally biased region" description="Acidic residues" evidence="2">
    <location>
        <begin position="152"/>
        <end position="167"/>
    </location>
</feature>
<feature type="domain" description="CRIM" evidence="3">
    <location>
        <begin position="335"/>
        <end position="489"/>
    </location>
</feature>
<dbReference type="GO" id="GO:0031932">
    <property type="term" value="C:TORC2 complex"/>
    <property type="evidence" value="ECO:0007669"/>
    <property type="project" value="InterPro"/>
</dbReference>
<name>A0A2T7A1Q7_TUBBO</name>
<dbReference type="GO" id="GO:0005546">
    <property type="term" value="F:phosphatidylinositol-4,5-bisphosphate binding"/>
    <property type="evidence" value="ECO:0007669"/>
    <property type="project" value="TreeGrafter"/>
</dbReference>
<comment type="caution">
    <text evidence="5">The sequence shown here is derived from an EMBL/GenBank/DDBJ whole genome shotgun (WGS) entry which is preliminary data.</text>
</comment>
<keyword evidence="5" id="KW-0418">Kinase</keyword>
<feature type="domain" description="SIN1-type PH" evidence="4">
    <location>
        <begin position="664"/>
        <end position="759"/>
    </location>
</feature>
<dbReference type="GO" id="GO:0016301">
    <property type="term" value="F:kinase activity"/>
    <property type="evidence" value="ECO:0007669"/>
    <property type="project" value="UniProtKB-KW"/>
</dbReference>
<dbReference type="InterPro" id="IPR008828">
    <property type="entry name" value="Sin1/Avo1"/>
</dbReference>
<evidence type="ECO:0000313" key="5">
    <source>
        <dbReference type="EMBL" id="PUU81668.1"/>
    </source>
</evidence>
<feature type="region of interest" description="Disordered" evidence="2">
    <location>
        <begin position="115"/>
        <end position="246"/>
    </location>
</feature>
<keyword evidence="6" id="KW-1185">Reference proteome</keyword>
<dbReference type="Pfam" id="PF16979">
    <property type="entry name" value="SIN1_PH"/>
    <property type="match status" value="1"/>
</dbReference>
<dbReference type="Gene3D" id="2.30.29.30">
    <property type="entry name" value="Pleckstrin-homology domain (PH domain)/Phosphotyrosine-binding domain (PTB)"/>
    <property type="match status" value="1"/>
</dbReference>
<feature type="compositionally biased region" description="Low complexity" evidence="2">
    <location>
        <begin position="119"/>
        <end position="134"/>
    </location>
</feature>
<evidence type="ECO:0000313" key="6">
    <source>
        <dbReference type="Proteomes" id="UP000244722"/>
    </source>
</evidence>
<feature type="compositionally biased region" description="Basic and acidic residues" evidence="2">
    <location>
        <begin position="135"/>
        <end position="151"/>
    </location>
</feature>
<evidence type="ECO:0000256" key="2">
    <source>
        <dbReference type="SAM" id="MobiDB-lite"/>
    </source>
</evidence>
<feature type="region of interest" description="Disordered" evidence="2">
    <location>
        <begin position="261"/>
        <end position="318"/>
    </location>
</feature>
<feature type="compositionally biased region" description="Low complexity" evidence="2">
    <location>
        <begin position="264"/>
        <end position="277"/>
    </location>
</feature>
<comment type="similarity">
    <text evidence="1">Belongs to the SIN1 family.</text>
</comment>
<protein>
    <submittedName>
        <fullName evidence="5">Stress-activated map kinase interacting protein 1-domain-containing protein</fullName>
    </submittedName>
</protein>